<protein>
    <submittedName>
        <fullName evidence="2">Uncharacterized protein</fullName>
    </submittedName>
</protein>
<feature type="compositionally biased region" description="Basic and acidic residues" evidence="1">
    <location>
        <begin position="80"/>
        <end position="97"/>
    </location>
</feature>
<dbReference type="AlphaFoldDB" id="A0A232F4X9"/>
<feature type="compositionally biased region" description="Acidic residues" evidence="1">
    <location>
        <begin position="14"/>
        <end position="25"/>
    </location>
</feature>
<reference evidence="2 3" key="1">
    <citation type="journal article" date="2017" name="Curr. Biol.">
        <title>The Evolution of Venom by Co-option of Single-Copy Genes.</title>
        <authorList>
            <person name="Martinson E.O."/>
            <person name="Mrinalini"/>
            <person name="Kelkar Y.D."/>
            <person name="Chang C.H."/>
            <person name="Werren J.H."/>
        </authorList>
    </citation>
    <scope>NUCLEOTIDE SEQUENCE [LARGE SCALE GENOMIC DNA]</scope>
    <source>
        <strain evidence="2 3">Alberta</strain>
        <tissue evidence="2">Whole body</tissue>
    </source>
</reference>
<name>A0A232F4X9_9HYME</name>
<sequence>MADEGDGQDHQLDAEFEEEVDEQEDLERGLGAQERNPEGGARGLQERNPEGGAQGGQDKQPGVGAGRQEELVRGAPGAGRQEELVRGAPGAEERNPDGDGQGVQVQITTGLKEYLQKRTNGKIILKEYKKSSDKGLPLRNNVMSLLVREVIGRERNYLLKDVNADQCLDRFVITRERFEILANEICSICTHEHPSVYFTASVKQGEQILVASGKLWNHYNYSKSVLRKANLLKNLKRNGPVNLADAEELEQINESDDINWLSNHLEPWEEVQRKWTNRYAERRSLLLEANMSVYEYIDKFACLKVQRAYELFHIDFKLLYPDKQQITAEQWAKIKPVLIANLASCGVKALDESVLINILKTGELSAEKEDFIILYLLCHLIKPKRNNKRTKEAAENGDPPRKLTFQERRETFILRAEVSNDIRPRLLERYMRGRETFQPVIIAVGEVLRISHYYVVVNDKLFEEKTALKALDLAFRVFFRIVNDKLFEVKTALKAWDLAFRVFFSLDCKYPKNSETIWVFLQQILYNINLQFDNTTLEVKGLIAYIRGL</sequence>
<keyword evidence="3" id="KW-1185">Reference proteome</keyword>
<comment type="caution">
    <text evidence="2">The sequence shown here is derived from an EMBL/GenBank/DDBJ whole genome shotgun (WGS) entry which is preliminary data.</text>
</comment>
<dbReference type="OrthoDB" id="7692606at2759"/>
<feature type="region of interest" description="Disordered" evidence="1">
    <location>
        <begin position="1"/>
        <end position="103"/>
    </location>
</feature>
<gene>
    <name evidence="2" type="ORF">TSAR_012350</name>
</gene>
<proteinExistence type="predicted"/>
<dbReference type="EMBL" id="NNAY01001001">
    <property type="protein sequence ID" value="OXU25538.1"/>
    <property type="molecule type" value="Genomic_DNA"/>
</dbReference>
<evidence type="ECO:0000256" key="1">
    <source>
        <dbReference type="SAM" id="MobiDB-lite"/>
    </source>
</evidence>
<dbReference type="Proteomes" id="UP000215335">
    <property type="component" value="Unassembled WGS sequence"/>
</dbReference>
<evidence type="ECO:0000313" key="2">
    <source>
        <dbReference type="EMBL" id="OXU25538.1"/>
    </source>
</evidence>
<accession>A0A232F4X9</accession>
<evidence type="ECO:0000313" key="3">
    <source>
        <dbReference type="Proteomes" id="UP000215335"/>
    </source>
</evidence>
<dbReference type="STRING" id="543379.A0A232F4X9"/>
<organism evidence="2 3">
    <name type="scientific">Trichomalopsis sarcophagae</name>
    <dbReference type="NCBI Taxonomy" id="543379"/>
    <lineage>
        <taxon>Eukaryota</taxon>
        <taxon>Metazoa</taxon>
        <taxon>Ecdysozoa</taxon>
        <taxon>Arthropoda</taxon>
        <taxon>Hexapoda</taxon>
        <taxon>Insecta</taxon>
        <taxon>Pterygota</taxon>
        <taxon>Neoptera</taxon>
        <taxon>Endopterygota</taxon>
        <taxon>Hymenoptera</taxon>
        <taxon>Apocrita</taxon>
        <taxon>Proctotrupomorpha</taxon>
        <taxon>Chalcidoidea</taxon>
        <taxon>Pteromalidae</taxon>
        <taxon>Pteromalinae</taxon>
        <taxon>Trichomalopsis</taxon>
    </lineage>
</organism>